<dbReference type="InterPro" id="IPR052355">
    <property type="entry name" value="CENP-V-like"/>
</dbReference>
<dbReference type="Pfam" id="PF04828">
    <property type="entry name" value="GFA"/>
    <property type="match status" value="1"/>
</dbReference>
<keyword evidence="2" id="KW-0479">Metal-binding</keyword>
<name>A0A7C3PNZ7_9CYAN</name>
<dbReference type="PANTHER" id="PTHR28620:SF1">
    <property type="entry name" value="CENP-V_GFA DOMAIN-CONTAINING PROTEIN"/>
    <property type="match status" value="1"/>
</dbReference>
<evidence type="ECO:0000256" key="3">
    <source>
        <dbReference type="ARBA" id="ARBA00022833"/>
    </source>
</evidence>
<comment type="similarity">
    <text evidence="1">Belongs to the Gfa family.</text>
</comment>
<dbReference type="AlphaFoldDB" id="A0A7C3PNZ7"/>
<gene>
    <name evidence="5" type="ORF">ENR64_12110</name>
</gene>
<evidence type="ECO:0000256" key="1">
    <source>
        <dbReference type="ARBA" id="ARBA00005495"/>
    </source>
</evidence>
<dbReference type="GO" id="GO:0016846">
    <property type="term" value="F:carbon-sulfur lyase activity"/>
    <property type="evidence" value="ECO:0007669"/>
    <property type="project" value="InterPro"/>
</dbReference>
<evidence type="ECO:0000259" key="4">
    <source>
        <dbReference type="PROSITE" id="PS51891"/>
    </source>
</evidence>
<accession>A0A7C3PNZ7</accession>
<dbReference type="Gene3D" id="2.170.150.70">
    <property type="match status" value="1"/>
</dbReference>
<feature type="domain" description="CENP-V/GFA" evidence="4">
    <location>
        <begin position="11"/>
        <end position="124"/>
    </location>
</feature>
<evidence type="ECO:0000313" key="5">
    <source>
        <dbReference type="EMBL" id="HFM98477.1"/>
    </source>
</evidence>
<dbReference type="SUPFAM" id="SSF51316">
    <property type="entry name" value="Mss4-like"/>
    <property type="match status" value="1"/>
</dbReference>
<dbReference type="InterPro" id="IPR006913">
    <property type="entry name" value="CENP-V/GFA"/>
</dbReference>
<evidence type="ECO:0000256" key="2">
    <source>
        <dbReference type="ARBA" id="ARBA00022723"/>
    </source>
</evidence>
<comment type="caution">
    <text evidence="5">The sequence shown here is derived from an EMBL/GenBank/DDBJ whole genome shotgun (WGS) entry which is preliminary data.</text>
</comment>
<dbReference type="PROSITE" id="PS51891">
    <property type="entry name" value="CENP_V_GFA"/>
    <property type="match status" value="1"/>
</dbReference>
<dbReference type="InterPro" id="IPR011057">
    <property type="entry name" value="Mss4-like_sf"/>
</dbReference>
<dbReference type="GO" id="GO:0046872">
    <property type="term" value="F:metal ion binding"/>
    <property type="evidence" value="ECO:0007669"/>
    <property type="project" value="UniProtKB-KW"/>
</dbReference>
<proteinExistence type="inferred from homology"/>
<dbReference type="PANTHER" id="PTHR28620">
    <property type="entry name" value="CENTROMERE PROTEIN V"/>
    <property type="match status" value="1"/>
</dbReference>
<keyword evidence="3" id="KW-0862">Zinc</keyword>
<organism evidence="5">
    <name type="scientific">Oscillatoriales cyanobacterium SpSt-418</name>
    <dbReference type="NCBI Taxonomy" id="2282169"/>
    <lineage>
        <taxon>Bacteria</taxon>
        <taxon>Bacillati</taxon>
        <taxon>Cyanobacteriota</taxon>
        <taxon>Cyanophyceae</taxon>
        <taxon>Oscillatoriophycideae</taxon>
        <taxon>Oscillatoriales</taxon>
    </lineage>
</organism>
<dbReference type="EMBL" id="DSRU01000173">
    <property type="protein sequence ID" value="HFM98477.1"/>
    <property type="molecule type" value="Genomic_DNA"/>
</dbReference>
<sequence>MTMDVNQMILYKGGCHCGAVRFEVSITPSQHAIEDCNCSICRKKGFLHLIVPPEQFNLVTGQDKLTTYTFNTGTAKHTFCQVCGMHPFYYPRSHPGWIDVNVRCLDGDVLSNFEIHPFDGVNWEENVDALRAKDESKAQS</sequence>
<protein>
    <submittedName>
        <fullName evidence="5">GFA family protein</fullName>
    </submittedName>
</protein>
<reference evidence="5" key="1">
    <citation type="journal article" date="2020" name="mSystems">
        <title>Genome- and Community-Level Interaction Insights into Carbon Utilization and Element Cycling Functions of Hydrothermarchaeota in Hydrothermal Sediment.</title>
        <authorList>
            <person name="Zhou Z."/>
            <person name="Liu Y."/>
            <person name="Xu W."/>
            <person name="Pan J."/>
            <person name="Luo Z.H."/>
            <person name="Li M."/>
        </authorList>
    </citation>
    <scope>NUCLEOTIDE SEQUENCE [LARGE SCALE GENOMIC DNA]</scope>
    <source>
        <strain evidence="5">SpSt-418</strain>
    </source>
</reference>